<keyword evidence="1" id="KW-0548">Nucleotidyltransferase</keyword>
<protein>
    <submittedName>
        <fullName evidence="1">Reverse transcriptase domain-containing protein</fullName>
    </submittedName>
</protein>
<dbReference type="PANTHER" id="PTHR47165">
    <property type="entry name" value="OS03G0429900 PROTEIN"/>
    <property type="match status" value="1"/>
</dbReference>
<dbReference type="SUPFAM" id="SSF50249">
    <property type="entry name" value="Nucleic acid-binding proteins"/>
    <property type="match status" value="1"/>
</dbReference>
<organism evidence="1 2">
    <name type="scientific">Tanacetum coccineum</name>
    <dbReference type="NCBI Taxonomy" id="301880"/>
    <lineage>
        <taxon>Eukaryota</taxon>
        <taxon>Viridiplantae</taxon>
        <taxon>Streptophyta</taxon>
        <taxon>Embryophyta</taxon>
        <taxon>Tracheophyta</taxon>
        <taxon>Spermatophyta</taxon>
        <taxon>Magnoliopsida</taxon>
        <taxon>eudicotyledons</taxon>
        <taxon>Gunneridae</taxon>
        <taxon>Pentapetalae</taxon>
        <taxon>asterids</taxon>
        <taxon>campanulids</taxon>
        <taxon>Asterales</taxon>
        <taxon>Asteraceae</taxon>
        <taxon>Asteroideae</taxon>
        <taxon>Anthemideae</taxon>
        <taxon>Anthemidinae</taxon>
        <taxon>Tanacetum</taxon>
    </lineage>
</organism>
<proteinExistence type="predicted"/>
<dbReference type="Gene3D" id="2.40.50.140">
    <property type="entry name" value="Nucleic acid-binding proteins"/>
    <property type="match status" value="1"/>
</dbReference>
<comment type="caution">
    <text evidence="1">The sequence shown here is derived from an EMBL/GenBank/DDBJ whole genome shotgun (WGS) entry which is preliminary data.</text>
</comment>
<keyword evidence="2" id="KW-1185">Reference proteome</keyword>
<accession>A0ABQ5FBZ0</accession>
<gene>
    <name evidence="1" type="ORF">Tco_1004398</name>
</gene>
<reference evidence="1" key="1">
    <citation type="journal article" date="2022" name="Int. J. Mol. Sci.">
        <title>Draft Genome of Tanacetum Coccineum: Genomic Comparison of Closely Related Tanacetum-Family Plants.</title>
        <authorList>
            <person name="Yamashiro T."/>
            <person name="Shiraishi A."/>
            <person name="Nakayama K."/>
            <person name="Satake H."/>
        </authorList>
    </citation>
    <scope>NUCLEOTIDE SEQUENCE</scope>
</reference>
<dbReference type="EMBL" id="BQNB010017237">
    <property type="protein sequence ID" value="GJT60865.1"/>
    <property type="molecule type" value="Genomic_DNA"/>
</dbReference>
<name>A0ABQ5FBZ0_9ASTR</name>
<reference evidence="1" key="2">
    <citation type="submission" date="2022-01" db="EMBL/GenBank/DDBJ databases">
        <authorList>
            <person name="Yamashiro T."/>
            <person name="Shiraishi A."/>
            <person name="Satake H."/>
            <person name="Nakayama K."/>
        </authorList>
    </citation>
    <scope>NUCLEOTIDE SEQUENCE</scope>
</reference>
<keyword evidence="1" id="KW-0695">RNA-directed DNA polymerase</keyword>
<dbReference type="PANTHER" id="PTHR47165:SF4">
    <property type="entry name" value="OS03G0429900 PROTEIN"/>
    <property type="match status" value="1"/>
</dbReference>
<keyword evidence="1" id="KW-0808">Transferase</keyword>
<evidence type="ECO:0000313" key="1">
    <source>
        <dbReference type="EMBL" id="GJT60865.1"/>
    </source>
</evidence>
<dbReference type="Proteomes" id="UP001151760">
    <property type="component" value="Unassembled WGS sequence"/>
</dbReference>
<dbReference type="InterPro" id="IPR012340">
    <property type="entry name" value="NA-bd_OB-fold"/>
</dbReference>
<evidence type="ECO:0000313" key="2">
    <source>
        <dbReference type="Proteomes" id="UP001151760"/>
    </source>
</evidence>
<sequence>MLDEGVTILQGNLMHCTTRGNITHNFLRLKEGVVYSVKNFTVLPNKDEFHVMRYADFMLEVDGDTTVQKSFVMFDGFTRYTFQLVEIDALEPTNNKYLIDVVGYVTNIGRTTQTKTGSKTLDFCLANCRGQKIRVTLWGGLDDMLIEKRTHHVGLYPVVITAISEALQYTSSTLIVDGEKIPVLKRLKTNDSGVELTKEIMPADNTAPKHGTLENLLMWVRNRKYDSATFLCQVKIDDAVVVGLLQEVLQLPRQST</sequence>
<dbReference type="GO" id="GO:0003964">
    <property type="term" value="F:RNA-directed DNA polymerase activity"/>
    <property type="evidence" value="ECO:0007669"/>
    <property type="project" value="UniProtKB-KW"/>
</dbReference>